<feature type="domain" description="M23ase beta-sheet core" evidence="8">
    <location>
        <begin position="105"/>
        <end position="199"/>
    </location>
</feature>
<evidence type="ECO:0000259" key="8">
    <source>
        <dbReference type="Pfam" id="PF01551"/>
    </source>
</evidence>
<dbReference type="STRING" id="874156.GCA_001021555_00548"/>
<dbReference type="Pfam" id="PF01551">
    <property type="entry name" value="Peptidase_M23"/>
    <property type="match status" value="1"/>
</dbReference>
<dbReference type="FunFam" id="2.70.70.10:FF:000006">
    <property type="entry name" value="M23 family peptidase"/>
    <property type="match status" value="1"/>
</dbReference>
<dbReference type="AlphaFoldDB" id="A0A0H0XWG6"/>
<dbReference type="RefSeq" id="WP_047092521.1">
    <property type="nucleotide sequence ID" value="NZ_LBHU01000001.1"/>
</dbReference>
<evidence type="ECO:0000256" key="5">
    <source>
        <dbReference type="ARBA" id="ARBA00022833"/>
    </source>
</evidence>
<evidence type="ECO:0000256" key="7">
    <source>
        <dbReference type="SAM" id="SignalP"/>
    </source>
</evidence>
<dbReference type="SUPFAM" id="SSF51261">
    <property type="entry name" value="Duplicated hybrid motif"/>
    <property type="match status" value="1"/>
</dbReference>
<feature type="chain" id="PRO_5002589708" description="M23ase beta-sheet core domain-containing protein" evidence="7">
    <location>
        <begin position="23"/>
        <end position="221"/>
    </location>
</feature>
<dbReference type="GO" id="GO:0004222">
    <property type="term" value="F:metalloendopeptidase activity"/>
    <property type="evidence" value="ECO:0007669"/>
    <property type="project" value="TreeGrafter"/>
</dbReference>
<feature type="signal peptide" evidence="7">
    <location>
        <begin position="1"/>
        <end position="22"/>
    </location>
</feature>
<dbReference type="InterPro" id="IPR050570">
    <property type="entry name" value="Cell_wall_metabolism_enzyme"/>
</dbReference>
<gene>
    <name evidence="9" type="ORF">AAV99_03645</name>
</gene>
<evidence type="ECO:0000256" key="2">
    <source>
        <dbReference type="ARBA" id="ARBA00022670"/>
    </source>
</evidence>
<dbReference type="Proteomes" id="UP000053455">
    <property type="component" value="Unassembled WGS sequence"/>
</dbReference>
<name>A0A0H0XWG6_9SPHN</name>
<dbReference type="OrthoDB" id="9815245at2"/>
<dbReference type="InterPro" id="IPR011055">
    <property type="entry name" value="Dup_hybrid_motif"/>
</dbReference>
<dbReference type="CDD" id="cd12797">
    <property type="entry name" value="M23_peptidase"/>
    <property type="match status" value="1"/>
</dbReference>
<keyword evidence="10" id="KW-1185">Reference proteome</keyword>
<accession>A0A0H0XWG6</accession>
<evidence type="ECO:0000313" key="10">
    <source>
        <dbReference type="Proteomes" id="UP000053455"/>
    </source>
</evidence>
<evidence type="ECO:0000256" key="6">
    <source>
        <dbReference type="ARBA" id="ARBA00023049"/>
    </source>
</evidence>
<keyword evidence="2" id="KW-0645">Protease</keyword>
<dbReference type="GO" id="GO:0046872">
    <property type="term" value="F:metal ion binding"/>
    <property type="evidence" value="ECO:0007669"/>
    <property type="project" value="UniProtKB-KW"/>
</dbReference>
<comment type="caution">
    <text evidence="9">The sequence shown here is derived from an EMBL/GenBank/DDBJ whole genome shotgun (WGS) entry which is preliminary data.</text>
</comment>
<keyword evidence="5" id="KW-0862">Zinc</keyword>
<proteinExistence type="predicted"/>
<dbReference type="PANTHER" id="PTHR21666">
    <property type="entry name" value="PEPTIDASE-RELATED"/>
    <property type="match status" value="1"/>
</dbReference>
<evidence type="ECO:0000256" key="1">
    <source>
        <dbReference type="ARBA" id="ARBA00001947"/>
    </source>
</evidence>
<evidence type="ECO:0000256" key="3">
    <source>
        <dbReference type="ARBA" id="ARBA00022723"/>
    </source>
</evidence>
<evidence type="ECO:0000313" key="9">
    <source>
        <dbReference type="EMBL" id="KLI64655.1"/>
    </source>
</evidence>
<dbReference type="EMBL" id="LBHU01000001">
    <property type="protein sequence ID" value="KLI64655.1"/>
    <property type="molecule type" value="Genomic_DNA"/>
</dbReference>
<comment type="cofactor">
    <cofactor evidence="1">
        <name>Zn(2+)</name>
        <dbReference type="ChEBI" id="CHEBI:29105"/>
    </cofactor>
</comment>
<reference evidence="9 10" key="1">
    <citation type="submission" date="2015-04" db="EMBL/GenBank/DDBJ databases">
        <title>The draft genome sequence of Erythrobacter marinus HWDM-33.</title>
        <authorList>
            <person name="Zhuang L."/>
            <person name="Liu Y."/>
            <person name="Shao Z."/>
        </authorList>
    </citation>
    <scope>NUCLEOTIDE SEQUENCE [LARGE SCALE GENOMIC DNA]</scope>
    <source>
        <strain evidence="9 10">HWDM-33</strain>
    </source>
</reference>
<sequence>MLVKITSFMAAGAMLFASPAMADEPASTGAIDTAAIASADIDSEFTELFASWETLENGGRVTMTGDVQAPPRISVSVPSRMPVDGVTLTSGFGMRDHPILRRRARHNGVDLAAPTGTPVYATADGVVEMAQRYSSYGNYVQIGHGGDIETRYAHLSSYTVSAGEEVRMGDLIGYVGSTGRSTGPHLHYEVRVANEAVNPIPYMVAQLEADEAANAARGGPE</sequence>
<dbReference type="InterPro" id="IPR016047">
    <property type="entry name" value="M23ase_b-sheet_dom"/>
</dbReference>
<keyword evidence="6" id="KW-0482">Metalloprotease</keyword>
<keyword evidence="3" id="KW-0479">Metal-binding</keyword>
<evidence type="ECO:0000256" key="4">
    <source>
        <dbReference type="ARBA" id="ARBA00022801"/>
    </source>
</evidence>
<dbReference type="PANTHER" id="PTHR21666:SF288">
    <property type="entry name" value="CELL DIVISION PROTEIN YTFB"/>
    <property type="match status" value="1"/>
</dbReference>
<dbReference type="PATRIC" id="fig|874156.12.peg.762"/>
<protein>
    <recommendedName>
        <fullName evidence="8">M23ase beta-sheet core domain-containing protein</fullName>
    </recommendedName>
</protein>
<keyword evidence="7" id="KW-0732">Signal</keyword>
<keyword evidence="4" id="KW-0378">Hydrolase</keyword>
<organism evidence="9 10">
    <name type="scientific">Aurantiacibacter marinus</name>
    <dbReference type="NCBI Taxonomy" id="874156"/>
    <lineage>
        <taxon>Bacteria</taxon>
        <taxon>Pseudomonadati</taxon>
        <taxon>Pseudomonadota</taxon>
        <taxon>Alphaproteobacteria</taxon>
        <taxon>Sphingomonadales</taxon>
        <taxon>Erythrobacteraceae</taxon>
        <taxon>Aurantiacibacter</taxon>
    </lineage>
</organism>
<dbReference type="GO" id="GO:0006508">
    <property type="term" value="P:proteolysis"/>
    <property type="evidence" value="ECO:0007669"/>
    <property type="project" value="UniProtKB-KW"/>
</dbReference>
<dbReference type="Gene3D" id="2.70.70.10">
    <property type="entry name" value="Glucose Permease (Domain IIA)"/>
    <property type="match status" value="1"/>
</dbReference>